<dbReference type="Proteomes" id="UP000379480">
    <property type="component" value="Unassembled WGS sequence"/>
</dbReference>
<gene>
    <name evidence="2" type="ORF">PS723_04141</name>
</gene>
<reference evidence="2 3" key="1">
    <citation type="submission" date="2019-09" db="EMBL/GenBank/DDBJ databases">
        <authorList>
            <person name="Chandra G."/>
            <person name="Truman W A."/>
        </authorList>
    </citation>
    <scope>NUCLEOTIDE SEQUENCE [LARGE SCALE GENOMIC DNA]</scope>
    <source>
        <strain evidence="2">PS723</strain>
    </source>
</reference>
<dbReference type="Pfam" id="PF06568">
    <property type="entry name" value="YjiS-like"/>
    <property type="match status" value="1"/>
</dbReference>
<sequence>MERQQQAMSAGVEALRLALCTSKQHLSTVLAKLSRWGQMSKDSVELARMSDNRLRDIGLSRADVMKETV</sequence>
<evidence type="ECO:0000313" key="3">
    <source>
        <dbReference type="Proteomes" id="UP000379480"/>
    </source>
</evidence>
<protein>
    <recommendedName>
        <fullName evidence="1">YjiS-like domain-containing protein</fullName>
    </recommendedName>
</protein>
<organism evidence="2 3">
    <name type="scientific">Pseudomonas fluorescens</name>
    <dbReference type="NCBI Taxonomy" id="294"/>
    <lineage>
        <taxon>Bacteria</taxon>
        <taxon>Pseudomonadati</taxon>
        <taxon>Pseudomonadota</taxon>
        <taxon>Gammaproteobacteria</taxon>
        <taxon>Pseudomonadales</taxon>
        <taxon>Pseudomonadaceae</taxon>
        <taxon>Pseudomonas</taxon>
    </lineage>
</organism>
<proteinExistence type="predicted"/>
<name>A0A5E7DUB8_PSEFL</name>
<dbReference type="AlphaFoldDB" id="A0A5E7DUB8"/>
<evidence type="ECO:0000259" key="1">
    <source>
        <dbReference type="Pfam" id="PF06568"/>
    </source>
</evidence>
<dbReference type="InterPro" id="IPR009506">
    <property type="entry name" value="YjiS-like"/>
</dbReference>
<feature type="domain" description="YjiS-like" evidence="1">
    <location>
        <begin position="45"/>
        <end position="64"/>
    </location>
</feature>
<accession>A0A5E7DUB8</accession>
<evidence type="ECO:0000313" key="2">
    <source>
        <dbReference type="EMBL" id="VVO20141.1"/>
    </source>
</evidence>
<dbReference type="EMBL" id="CABVHY010000022">
    <property type="protein sequence ID" value="VVO20141.1"/>
    <property type="molecule type" value="Genomic_DNA"/>
</dbReference>
<dbReference type="RefSeq" id="WP_224795721.1">
    <property type="nucleotide sequence ID" value="NZ_CABVHY010000022.1"/>
</dbReference>